<dbReference type="AlphaFoldDB" id="A0A418MNF9"/>
<feature type="chain" id="PRO_5038523029" description="Lipoprotein" evidence="1">
    <location>
        <begin position="22"/>
        <end position="409"/>
    </location>
</feature>
<evidence type="ECO:0000313" key="2">
    <source>
        <dbReference type="EMBL" id="RIV32419.1"/>
    </source>
</evidence>
<sequence length="409" mass="43762">MPFRKALALVGACTLMLSACSAEHDPAGQNKLEAGLLAAAEARLGDTFFAVYLSPQNNAKSFASVKRNPAYVVLVQPDGSYRTIKTGGMDLGRLTWSEAGLSFADEEQDYLLGDDGLTTYPSPKTDLQQAAFALPDGGGFVAVYNEGSPEEGRYANQVVTTTGTGSTRYRVEGNYFTNALCDGVVYGISQQSGAHSAESATLPGLRSHTDPQLEPEMLARLYPAVGDGDEKVIGWRPAFDTGPIVHHLPCEQGRIVFLSAYQDADGLPHTAIVTWDTTTGKYTERPLVDDAGRPLDRTQLEAISYDSGSLRDGKLEWFGTAGDIMATDLATGVTTRRFATGYGPQGAQVAFAPESIYALGDPVDRQTPVTLKEYDRATGETVKSFTLDGISERLSLSLVIRGVAVRPPA</sequence>
<organism evidence="2 3">
    <name type="scientific">Micromonospora radicis</name>
    <dbReference type="NCBI Taxonomy" id="1894971"/>
    <lineage>
        <taxon>Bacteria</taxon>
        <taxon>Bacillati</taxon>
        <taxon>Actinomycetota</taxon>
        <taxon>Actinomycetes</taxon>
        <taxon>Micromonosporales</taxon>
        <taxon>Micromonosporaceae</taxon>
        <taxon>Micromonospora</taxon>
    </lineage>
</organism>
<dbReference type="OrthoDB" id="5116441at2"/>
<dbReference type="SUPFAM" id="SSF50998">
    <property type="entry name" value="Quinoprotein alcohol dehydrogenase-like"/>
    <property type="match status" value="1"/>
</dbReference>
<reference evidence="2 3" key="1">
    <citation type="submission" date="2018-08" db="EMBL/GenBank/DDBJ databases">
        <title>Jishengella sp. nov., isolated from a root of Azadirachta indica A. Juss. var. siamensis Valenton.</title>
        <authorList>
            <person name="Kuncharoen N."/>
            <person name="Tanasupawat S."/>
            <person name="Kudo T."/>
            <person name="Ohkuma M."/>
        </authorList>
    </citation>
    <scope>NUCLEOTIDE SEQUENCE [LARGE SCALE GENOMIC DNA]</scope>
    <source>
        <strain evidence="2 3">AZ1-13</strain>
    </source>
</reference>
<name>A0A418MNF9_9ACTN</name>
<keyword evidence="1" id="KW-0732">Signal</keyword>
<feature type="signal peptide" evidence="1">
    <location>
        <begin position="1"/>
        <end position="21"/>
    </location>
</feature>
<protein>
    <recommendedName>
        <fullName evidence="4">Lipoprotein</fullName>
    </recommendedName>
</protein>
<proteinExistence type="predicted"/>
<accession>A0A418MNF9</accession>
<keyword evidence="3" id="KW-1185">Reference proteome</keyword>
<evidence type="ECO:0000256" key="1">
    <source>
        <dbReference type="SAM" id="SignalP"/>
    </source>
</evidence>
<evidence type="ECO:0000313" key="3">
    <source>
        <dbReference type="Proteomes" id="UP000283832"/>
    </source>
</evidence>
<dbReference type="Proteomes" id="UP000283832">
    <property type="component" value="Unassembled WGS sequence"/>
</dbReference>
<comment type="caution">
    <text evidence="2">The sequence shown here is derived from an EMBL/GenBank/DDBJ whole genome shotgun (WGS) entry which is preliminary data.</text>
</comment>
<gene>
    <name evidence="2" type="ORF">D2L64_25225</name>
</gene>
<dbReference type="EMBL" id="QXEC01000038">
    <property type="protein sequence ID" value="RIV32419.1"/>
    <property type="molecule type" value="Genomic_DNA"/>
</dbReference>
<dbReference type="InterPro" id="IPR011047">
    <property type="entry name" value="Quinoprotein_ADH-like_sf"/>
</dbReference>
<dbReference type="RefSeq" id="WP_119579693.1">
    <property type="nucleotide sequence ID" value="NZ_QXEC01000038.1"/>
</dbReference>
<evidence type="ECO:0008006" key="4">
    <source>
        <dbReference type="Google" id="ProtNLM"/>
    </source>
</evidence>
<dbReference type="PROSITE" id="PS51257">
    <property type="entry name" value="PROKAR_LIPOPROTEIN"/>
    <property type="match status" value="1"/>
</dbReference>